<feature type="domain" description="Spore germination GerAC-like C-terminal" evidence="8">
    <location>
        <begin position="224"/>
        <end position="389"/>
    </location>
</feature>
<keyword evidence="3" id="KW-0309">Germination</keyword>
<comment type="subcellular location">
    <subcellularLocation>
        <location evidence="1">Membrane</location>
        <topology evidence="1">Lipid-anchor</topology>
    </subcellularLocation>
</comment>
<dbReference type="Gene3D" id="3.30.300.210">
    <property type="entry name" value="Nutrient germinant receptor protein C, domain 3"/>
    <property type="match status" value="1"/>
</dbReference>
<keyword evidence="7" id="KW-0449">Lipoprotein</keyword>
<dbReference type="AlphaFoldDB" id="A0A3L7JYX3"/>
<evidence type="ECO:0000313" key="11">
    <source>
        <dbReference type="Proteomes" id="UP000276770"/>
    </source>
</evidence>
<protein>
    <submittedName>
        <fullName evidence="10">Ger(X)C family spore germination protein</fullName>
    </submittedName>
</protein>
<proteinExistence type="inferred from homology"/>
<evidence type="ECO:0000256" key="2">
    <source>
        <dbReference type="ARBA" id="ARBA00007886"/>
    </source>
</evidence>
<comment type="caution">
    <text evidence="10">The sequence shown here is derived from an EMBL/GenBank/DDBJ whole genome shotgun (WGS) entry which is preliminary data.</text>
</comment>
<feature type="domain" description="Spore germination protein N-terminal" evidence="9">
    <location>
        <begin position="22"/>
        <end position="195"/>
    </location>
</feature>
<dbReference type="Proteomes" id="UP000276770">
    <property type="component" value="Unassembled WGS sequence"/>
</dbReference>
<dbReference type="PROSITE" id="PS51257">
    <property type="entry name" value="PROKAR_LIPOPROTEIN"/>
    <property type="match status" value="1"/>
</dbReference>
<comment type="similarity">
    <text evidence="2">Belongs to the GerABKC lipoprotein family.</text>
</comment>
<keyword evidence="11" id="KW-1185">Reference proteome</keyword>
<evidence type="ECO:0000256" key="4">
    <source>
        <dbReference type="ARBA" id="ARBA00022729"/>
    </source>
</evidence>
<dbReference type="GO" id="GO:0009847">
    <property type="term" value="P:spore germination"/>
    <property type="evidence" value="ECO:0007669"/>
    <property type="project" value="InterPro"/>
</dbReference>
<evidence type="ECO:0000256" key="7">
    <source>
        <dbReference type="ARBA" id="ARBA00023288"/>
    </source>
</evidence>
<evidence type="ECO:0000256" key="5">
    <source>
        <dbReference type="ARBA" id="ARBA00023136"/>
    </source>
</evidence>
<dbReference type="Pfam" id="PF25198">
    <property type="entry name" value="Spore_GerAC_N"/>
    <property type="match status" value="1"/>
</dbReference>
<dbReference type="InterPro" id="IPR057336">
    <property type="entry name" value="GerAC_N"/>
</dbReference>
<dbReference type="PANTHER" id="PTHR35789">
    <property type="entry name" value="SPORE GERMINATION PROTEIN B3"/>
    <property type="match status" value="1"/>
</dbReference>
<dbReference type="Pfam" id="PF05504">
    <property type="entry name" value="Spore_GerAC"/>
    <property type="match status" value="1"/>
</dbReference>
<name>A0A3L7JYX3_9BACI</name>
<keyword evidence="6" id="KW-0564">Palmitate</keyword>
<evidence type="ECO:0000313" key="10">
    <source>
        <dbReference type="EMBL" id="RLQ95474.1"/>
    </source>
</evidence>
<evidence type="ECO:0000256" key="1">
    <source>
        <dbReference type="ARBA" id="ARBA00004635"/>
    </source>
</evidence>
<accession>A0A3L7JYX3</accession>
<keyword evidence="4" id="KW-0732">Signal</keyword>
<dbReference type="PANTHER" id="PTHR35789:SF1">
    <property type="entry name" value="SPORE GERMINATION PROTEIN B3"/>
    <property type="match status" value="1"/>
</dbReference>
<dbReference type="EMBL" id="RCVZ01000006">
    <property type="protein sequence ID" value="RLQ95474.1"/>
    <property type="molecule type" value="Genomic_DNA"/>
</dbReference>
<gene>
    <name evidence="10" type="ORF">D9X91_10600</name>
</gene>
<organism evidence="10 11">
    <name type="scientific">Falsibacillus albus</name>
    <dbReference type="NCBI Taxonomy" id="2478915"/>
    <lineage>
        <taxon>Bacteria</taxon>
        <taxon>Bacillati</taxon>
        <taxon>Bacillota</taxon>
        <taxon>Bacilli</taxon>
        <taxon>Bacillales</taxon>
        <taxon>Bacillaceae</taxon>
        <taxon>Falsibacillus</taxon>
    </lineage>
</organism>
<dbReference type="Gene3D" id="6.20.190.10">
    <property type="entry name" value="Nutrient germinant receptor protein C, domain 1"/>
    <property type="match status" value="1"/>
</dbReference>
<sequence length="401" mass="44371">MMKKFLISFLICSIILSGCGSQHEINEMSIIIGVGIDMVDDSTYQLTLQIVNPSAIVAGGNTTSGPKAVPIINVVGKGQTVVDALQSATTKVSRPNFYAHLSLIVIGQALAEKGILEVLDTFERDSQVRQNTPVLIARNEMAFDVLNTLTALTNIPVVSLIGKIRNVQNLFGETVDIKLYELISSFEDEKTVPILSGATAPKDDPFAGSQSNIEQSSPLTSKVNGIAVFHKNGKLNYWIDDELARTTLLLRNDLKETIYSEKCGKNKHISLNVSYSKSDSSVKFFGKKPLLSVNAYLEGNIDSNGCSDITLSKDEDYKKIEQKVSKDIKNNIKQLLNVTEKHQSDFLGFGQSIRIHNPKEWKKIKSSWPETYSKADMKVKVEFHINNSGSTRNHMKVDEQD</sequence>
<dbReference type="InterPro" id="IPR008844">
    <property type="entry name" value="Spore_GerAC-like"/>
</dbReference>
<evidence type="ECO:0000256" key="6">
    <source>
        <dbReference type="ARBA" id="ARBA00023139"/>
    </source>
</evidence>
<reference evidence="10 11" key="1">
    <citation type="submission" date="2018-10" db="EMBL/GenBank/DDBJ databases">
        <title>Falsibacillus sp. genome draft.</title>
        <authorList>
            <person name="Shi S."/>
        </authorList>
    </citation>
    <scope>NUCLEOTIDE SEQUENCE [LARGE SCALE GENOMIC DNA]</scope>
    <source>
        <strain evidence="10 11">GY 10110</strain>
    </source>
</reference>
<dbReference type="InterPro" id="IPR038501">
    <property type="entry name" value="Spore_GerAC_C_sf"/>
</dbReference>
<evidence type="ECO:0000259" key="9">
    <source>
        <dbReference type="Pfam" id="PF25198"/>
    </source>
</evidence>
<dbReference type="InterPro" id="IPR046953">
    <property type="entry name" value="Spore_GerAC-like_C"/>
</dbReference>
<dbReference type="NCBIfam" id="TIGR02887">
    <property type="entry name" value="spore_ger_x_C"/>
    <property type="match status" value="1"/>
</dbReference>
<evidence type="ECO:0000256" key="3">
    <source>
        <dbReference type="ARBA" id="ARBA00022544"/>
    </source>
</evidence>
<keyword evidence="5" id="KW-0472">Membrane</keyword>
<dbReference type="GO" id="GO:0016020">
    <property type="term" value="C:membrane"/>
    <property type="evidence" value="ECO:0007669"/>
    <property type="project" value="UniProtKB-SubCell"/>
</dbReference>
<evidence type="ECO:0000259" key="8">
    <source>
        <dbReference type="Pfam" id="PF05504"/>
    </source>
</evidence>